<dbReference type="OrthoDB" id="8954335at2759"/>
<dbReference type="GO" id="GO:0005525">
    <property type="term" value="F:GTP binding"/>
    <property type="evidence" value="ECO:0007669"/>
    <property type="project" value="InterPro"/>
</dbReference>
<keyword evidence="3" id="KW-1185">Reference proteome</keyword>
<dbReference type="Proteomes" id="UP000683000">
    <property type="component" value="Unassembled WGS sequence"/>
</dbReference>
<protein>
    <recommendedName>
        <fullName evidence="1">G domain-containing protein</fullName>
    </recommendedName>
</protein>
<gene>
    <name evidence="2" type="ORF">JVT61DRAFT_15078</name>
</gene>
<comment type="caution">
    <text evidence="2">The sequence shown here is derived from an EMBL/GenBank/DDBJ whole genome shotgun (WGS) entry which is preliminary data.</text>
</comment>
<proteinExistence type="predicted"/>
<dbReference type="Gene3D" id="3.40.50.300">
    <property type="entry name" value="P-loop containing nucleotide triphosphate hydrolases"/>
    <property type="match status" value="1"/>
</dbReference>
<dbReference type="InterPro" id="IPR027417">
    <property type="entry name" value="P-loop_NTPase"/>
</dbReference>
<name>A0A8I2YS63_9AGAM</name>
<evidence type="ECO:0000313" key="2">
    <source>
        <dbReference type="EMBL" id="KAG6377291.1"/>
    </source>
</evidence>
<dbReference type="EMBL" id="JAGFBS010000009">
    <property type="protein sequence ID" value="KAG6377291.1"/>
    <property type="molecule type" value="Genomic_DNA"/>
</dbReference>
<dbReference type="InterPro" id="IPR006073">
    <property type="entry name" value="GTP-bd"/>
</dbReference>
<evidence type="ECO:0000313" key="3">
    <source>
        <dbReference type="Proteomes" id="UP000683000"/>
    </source>
</evidence>
<dbReference type="SUPFAM" id="SSF52540">
    <property type="entry name" value="P-loop containing nucleoside triphosphate hydrolases"/>
    <property type="match status" value="1"/>
</dbReference>
<organism evidence="2 3">
    <name type="scientific">Boletus reticuloceps</name>
    <dbReference type="NCBI Taxonomy" id="495285"/>
    <lineage>
        <taxon>Eukaryota</taxon>
        <taxon>Fungi</taxon>
        <taxon>Dikarya</taxon>
        <taxon>Basidiomycota</taxon>
        <taxon>Agaricomycotina</taxon>
        <taxon>Agaricomycetes</taxon>
        <taxon>Agaricomycetidae</taxon>
        <taxon>Boletales</taxon>
        <taxon>Boletineae</taxon>
        <taxon>Boletaceae</taxon>
        <taxon>Boletoideae</taxon>
        <taxon>Boletus</taxon>
    </lineage>
</organism>
<evidence type="ECO:0000259" key="1">
    <source>
        <dbReference type="Pfam" id="PF01926"/>
    </source>
</evidence>
<feature type="domain" description="G" evidence="1">
    <location>
        <begin position="48"/>
        <end position="140"/>
    </location>
</feature>
<dbReference type="Pfam" id="PF01926">
    <property type="entry name" value="MMR_HSR1"/>
    <property type="match status" value="1"/>
</dbReference>
<accession>A0A8I2YS63</accession>
<sequence>MASSKFFAPTRLFSDTPVLSRLRVFNPFETKSPTMPMPVNNGDRVHVIVVFGRTGIGISSLVNLILGREDAPFSTDMHPCTVAPAAYRVDINGHAFDIYDIPGFETDYSSEKTIGDLYTERGIDLLMYCLRPKEGITKKIYNDVRSAVPERVPMVGVVTGLEKQRASMEDWWMGPRKNGDMLVSRGLRFVDHACVTTLSREDVSYNMDLYERRYQSTQAVRNLIWRNCNGTKRVTYVKSAGYLPDLPYV</sequence>
<reference evidence="2" key="1">
    <citation type="submission" date="2021-03" db="EMBL/GenBank/DDBJ databases">
        <title>Evolutionary innovations through gain and loss of genes in the ectomycorrhizal Boletales.</title>
        <authorList>
            <person name="Wu G."/>
            <person name="Miyauchi S."/>
            <person name="Morin E."/>
            <person name="Yang Z.-L."/>
            <person name="Xu J."/>
            <person name="Martin F.M."/>
        </authorList>
    </citation>
    <scope>NUCLEOTIDE SEQUENCE</scope>
    <source>
        <strain evidence="2">BR01</strain>
    </source>
</reference>
<dbReference type="AlphaFoldDB" id="A0A8I2YS63"/>